<dbReference type="NCBIfam" id="TIGR00879">
    <property type="entry name" value="SP"/>
    <property type="match status" value="1"/>
</dbReference>
<evidence type="ECO:0000256" key="9">
    <source>
        <dbReference type="SAM" id="MobiDB-lite"/>
    </source>
</evidence>
<feature type="transmembrane region" description="Helical" evidence="10">
    <location>
        <begin position="375"/>
        <end position="398"/>
    </location>
</feature>
<evidence type="ECO:0000256" key="1">
    <source>
        <dbReference type="ARBA" id="ARBA00004141"/>
    </source>
</evidence>
<keyword evidence="3 8" id="KW-0813">Transport</keyword>
<dbReference type="InParanoid" id="A0A165FVI4"/>
<evidence type="ECO:0000256" key="5">
    <source>
        <dbReference type="ARBA" id="ARBA00022989"/>
    </source>
</evidence>
<feature type="transmembrane region" description="Helical" evidence="10">
    <location>
        <begin position="54"/>
        <end position="72"/>
    </location>
</feature>
<feature type="transmembrane region" description="Helical" evidence="10">
    <location>
        <begin position="307"/>
        <end position="327"/>
    </location>
</feature>
<feature type="compositionally biased region" description="Basic and acidic residues" evidence="9">
    <location>
        <begin position="1"/>
        <end position="17"/>
    </location>
</feature>
<dbReference type="PANTHER" id="PTHR48022">
    <property type="entry name" value="PLASTIDIC GLUCOSE TRANSPORTER 4"/>
    <property type="match status" value="1"/>
</dbReference>
<feature type="transmembrane region" description="Helical" evidence="10">
    <location>
        <begin position="127"/>
        <end position="145"/>
    </location>
</feature>
<evidence type="ECO:0000259" key="11">
    <source>
        <dbReference type="PROSITE" id="PS50850"/>
    </source>
</evidence>
<feature type="transmembrane region" description="Helical" evidence="10">
    <location>
        <begin position="224"/>
        <end position="240"/>
    </location>
</feature>
<evidence type="ECO:0000256" key="4">
    <source>
        <dbReference type="ARBA" id="ARBA00022692"/>
    </source>
</evidence>
<organism evidence="12 13">
    <name type="scientific">Calocera cornea HHB12733</name>
    <dbReference type="NCBI Taxonomy" id="1353952"/>
    <lineage>
        <taxon>Eukaryota</taxon>
        <taxon>Fungi</taxon>
        <taxon>Dikarya</taxon>
        <taxon>Basidiomycota</taxon>
        <taxon>Agaricomycotina</taxon>
        <taxon>Dacrymycetes</taxon>
        <taxon>Dacrymycetales</taxon>
        <taxon>Dacrymycetaceae</taxon>
        <taxon>Calocera</taxon>
    </lineage>
</organism>
<dbReference type="FunFam" id="1.20.1250.20:FF:000134">
    <property type="entry name" value="MFS sugar transporter protein"/>
    <property type="match status" value="1"/>
</dbReference>
<keyword evidence="5 10" id="KW-1133">Transmembrane helix</keyword>
<keyword evidence="4 10" id="KW-0812">Transmembrane</keyword>
<evidence type="ECO:0000256" key="2">
    <source>
        <dbReference type="ARBA" id="ARBA00010992"/>
    </source>
</evidence>
<evidence type="ECO:0000313" key="12">
    <source>
        <dbReference type="EMBL" id="KZT57251.1"/>
    </source>
</evidence>
<dbReference type="SUPFAM" id="SSF103473">
    <property type="entry name" value="MFS general substrate transporter"/>
    <property type="match status" value="1"/>
</dbReference>
<feature type="transmembrane region" description="Helical" evidence="10">
    <location>
        <begin position="443"/>
        <end position="461"/>
    </location>
</feature>
<dbReference type="PANTHER" id="PTHR48022:SF79">
    <property type="entry name" value="LACTOSE PERMEASE, PUTATIVE (AFU_ORTHOLOGUE AFUA_6G01860)-RELATED"/>
    <property type="match status" value="1"/>
</dbReference>
<evidence type="ECO:0000256" key="7">
    <source>
        <dbReference type="ARBA" id="ARBA00049119"/>
    </source>
</evidence>
<comment type="catalytic activity">
    <reaction evidence="7">
        <text>myo-inositol(out) + H(+)(out) = myo-inositol(in) + H(+)(in)</text>
        <dbReference type="Rhea" id="RHEA:60364"/>
        <dbReference type="ChEBI" id="CHEBI:15378"/>
        <dbReference type="ChEBI" id="CHEBI:17268"/>
    </reaction>
</comment>
<feature type="transmembrane region" description="Helical" evidence="10">
    <location>
        <begin position="182"/>
        <end position="204"/>
    </location>
</feature>
<evidence type="ECO:0000256" key="8">
    <source>
        <dbReference type="RuleBase" id="RU003346"/>
    </source>
</evidence>
<feature type="transmembrane region" description="Helical" evidence="10">
    <location>
        <begin position="92"/>
        <end position="115"/>
    </location>
</feature>
<feature type="transmembrane region" description="Helical" evidence="10">
    <location>
        <begin position="157"/>
        <end position="175"/>
    </location>
</feature>
<evidence type="ECO:0000256" key="3">
    <source>
        <dbReference type="ARBA" id="ARBA00022448"/>
    </source>
</evidence>
<feature type="transmembrane region" description="Helical" evidence="10">
    <location>
        <begin position="347"/>
        <end position="368"/>
    </location>
</feature>
<dbReference type="InterPro" id="IPR036259">
    <property type="entry name" value="MFS_trans_sf"/>
</dbReference>
<protein>
    <submittedName>
        <fullName evidence="12">General substrate transporter</fullName>
    </submittedName>
</protein>
<dbReference type="InterPro" id="IPR003663">
    <property type="entry name" value="Sugar/inositol_transpt"/>
</dbReference>
<feature type="transmembrane region" description="Helical" evidence="10">
    <location>
        <begin position="473"/>
        <end position="492"/>
    </location>
</feature>
<dbReference type="InterPro" id="IPR050360">
    <property type="entry name" value="MFS_Sugar_Transporters"/>
</dbReference>
<evidence type="ECO:0000256" key="10">
    <source>
        <dbReference type="SAM" id="Phobius"/>
    </source>
</evidence>
<keyword evidence="13" id="KW-1185">Reference proteome</keyword>
<dbReference type="AlphaFoldDB" id="A0A165FVI4"/>
<dbReference type="OrthoDB" id="6133115at2759"/>
<dbReference type="EMBL" id="KV423966">
    <property type="protein sequence ID" value="KZT57251.1"/>
    <property type="molecule type" value="Genomic_DNA"/>
</dbReference>
<reference evidence="12 13" key="1">
    <citation type="journal article" date="2016" name="Mol. Biol. Evol.">
        <title>Comparative Genomics of Early-Diverging Mushroom-Forming Fungi Provides Insights into the Origins of Lignocellulose Decay Capabilities.</title>
        <authorList>
            <person name="Nagy L.G."/>
            <person name="Riley R."/>
            <person name="Tritt A."/>
            <person name="Adam C."/>
            <person name="Daum C."/>
            <person name="Floudas D."/>
            <person name="Sun H."/>
            <person name="Yadav J.S."/>
            <person name="Pangilinan J."/>
            <person name="Larsson K.H."/>
            <person name="Matsuura K."/>
            <person name="Barry K."/>
            <person name="Labutti K."/>
            <person name="Kuo R."/>
            <person name="Ohm R.A."/>
            <person name="Bhattacharya S.S."/>
            <person name="Shirouzu T."/>
            <person name="Yoshinaga Y."/>
            <person name="Martin F.M."/>
            <person name="Grigoriev I.V."/>
            <person name="Hibbett D.S."/>
        </authorList>
    </citation>
    <scope>NUCLEOTIDE SEQUENCE [LARGE SCALE GENOMIC DNA]</scope>
    <source>
        <strain evidence="12 13">HHB12733</strain>
    </source>
</reference>
<sequence>MSNEKAEFEHGHPDDRTTPSPVPDVIKPEGPKAGNPLQQVLIDEPPHPFSWPMLRLYGCLWCAYLCSMTNGFDANTFGGFTAMQTFMDYFGVYGGSELGFMVTMYIIGNLVGGVFAGQLTDPYGRRFGMAIGSVTCIMGSVMQTAAQNKSTILGGRFFLGMGAVIVQTAGTTYAAELAHPAYRAILTGGYQSCFFIGTMTSTFIEYGLSAPANPGNIEWRIPSIIQAAPSVLLLCFVWFIPETPRWLVANGKVEKAREVLIKYHGEGNPDSKLVKLEMAEMEAHIKTDGSDKRWWDLRELFRTRASIHRMIILLAFALFQNLIWPPTSYYLPLMLKNAGITDSRRQLLLNAVQTPVMIGGAIINAFIVERVGRRHLLMFGSCGMVVTLSVLTACTALQTDHPNLGTPGVVFIYLFLLNFAMTWVPMMTLYASEIVPFETRAKAIALYNLAINAFSLINSYVPPVAFDNIGWRFYLFYLVFDFVGIFVVYFLFIETRKRTLEEIEEIFQSSNPVKTSKEMGRRAAQLDHEFA</sequence>
<proteinExistence type="inferred from homology"/>
<feature type="transmembrane region" description="Helical" evidence="10">
    <location>
        <begin position="410"/>
        <end position="431"/>
    </location>
</feature>
<feature type="domain" description="Major facilitator superfamily (MFS) profile" evidence="11">
    <location>
        <begin position="59"/>
        <end position="496"/>
    </location>
</feature>
<keyword evidence="6 10" id="KW-0472">Membrane</keyword>
<accession>A0A165FVI4</accession>
<evidence type="ECO:0000256" key="6">
    <source>
        <dbReference type="ARBA" id="ARBA00023136"/>
    </source>
</evidence>
<dbReference type="PROSITE" id="PS50850">
    <property type="entry name" value="MFS"/>
    <property type="match status" value="1"/>
</dbReference>
<dbReference type="Pfam" id="PF00083">
    <property type="entry name" value="Sugar_tr"/>
    <property type="match status" value="1"/>
</dbReference>
<dbReference type="InterPro" id="IPR005828">
    <property type="entry name" value="MFS_sugar_transport-like"/>
</dbReference>
<dbReference type="GO" id="GO:0016020">
    <property type="term" value="C:membrane"/>
    <property type="evidence" value="ECO:0007669"/>
    <property type="project" value="UniProtKB-SubCell"/>
</dbReference>
<feature type="region of interest" description="Disordered" evidence="9">
    <location>
        <begin position="1"/>
        <end position="39"/>
    </location>
</feature>
<dbReference type="InterPro" id="IPR020846">
    <property type="entry name" value="MFS_dom"/>
</dbReference>
<comment type="similarity">
    <text evidence="2 8">Belongs to the major facilitator superfamily. Sugar transporter (TC 2.A.1.1) family.</text>
</comment>
<comment type="subcellular location">
    <subcellularLocation>
        <location evidence="1">Membrane</location>
        <topology evidence="1">Multi-pass membrane protein</topology>
    </subcellularLocation>
</comment>
<dbReference type="Gene3D" id="1.20.1250.20">
    <property type="entry name" value="MFS general substrate transporter like domains"/>
    <property type="match status" value="1"/>
</dbReference>
<dbReference type="Proteomes" id="UP000076842">
    <property type="component" value="Unassembled WGS sequence"/>
</dbReference>
<dbReference type="GO" id="GO:0005351">
    <property type="term" value="F:carbohydrate:proton symporter activity"/>
    <property type="evidence" value="ECO:0007669"/>
    <property type="project" value="TreeGrafter"/>
</dbReference>
<evidence type="ECO:0000313" key="13">
    <source>
        <dbReference type="Proteomes" id="UP000076842"/>
    </source>
</evidence>
<name>A0A165FVI4_9BASI</name>
<gene>
    <name evidence="12" type="ORF">CALCODRAFT_483327</name>
</gene>